<keyword evidence="1" id="KW-1133">Transmembrane helix</keyword>
<feature type="transmembrane region" description="Helical" evidence="1">
    <location>
        <begin position="340"/>
        <end position="357"/>
    </location>
</feature>
<name>A0A849C1M7_9NOCA</name>
<dbReference type="Proteomes" id="UP000586827">
    <property type="component" value="Unassembled WGS sequence"/>
</dbReference>
<evidence type="ECO:0008006" key="4">
    <source>
        <dbReference type="Google" id="ProtNLM"/>
    </source>
</evidence>
<sequence length="430" mass="43601">MSVRARQRLSYARPVRRGGEGLDAAAAFTAALLAGAAVLMPIRFPWMSEASPFETQRLLLGAPEAAMVGVIAAVAVGAVVVTDNRAVTAWWTAAAGLLGIFANSAFGHGAESSVTMNYVDALCAGVVLGAVGAAALRRPMSAVAFALGVAAVLVIGNSATPVPGLDHALWGDIAPFSLVAAPPLWFIAMALVLALCSGYRNRRAGLAPTPPTELPLSPILATVFLALVALVVSERLARMRFDAGVGQIGFAVAAIVVAATVAAFVLPGRDGVVILMALALTAACAAQGAMPRPPWSVPLLIAVLSIGLFAGIRRPSVAGAMTLVTALAAVSIWIDSGGPLLAAAAGGALAFIVGYCCGTVRPVSARSRILAAPILFLPSVVTALPAEIHCGLLGFEPSSTATPGWTAVATTLAAIGGIIVLYRLRPARSR</sequence>
<feature type="transmembrane region" description="Helical" evidence="1">
    <location>
        <begin position="216"/>
        <end position="233"/>
    </location>
</feature>
<dbReference type="RefSeq" id="WP_067521590.1">
    <property type="nucleotide sequence ID" value="NZ_JABELX010000005.1"/>
</dbReference>
<dbReference type="AlphaFoldDB" id="A0A849C1M7"/>
<evidence type="ECO:0000313" key="2">
    <source>
        <dbReference type="EMBL" id="NNH71578.1"/>
    </source>
</evidence>
<keyword evidence="1" id="KW-0812">Transmembrane</keyword>
<accession>A0A849C1M7</accession>
<gene>
    <name evidence="2" type="ORF">HLB23_17175</name>
</gene>
<evidence type="ECO:0000256" key="1">
    <source>
        <dbReference type="SAM" id="Phobius"/>
    </source>
</evidence>
<feature type="transmembrane region" description="Helical" evidence="1">
    <location>
        <begin position="369"/>
        <end position="386"/>
    </location>
</feature>
<feature type="transmembrane region" description="Helical" evidence="1">
    <location>
        <begin position="88"/>
        <end position="106"/>
    </location>
</feature>
<feature type="transmembrane region" description="Helical" evidence="1">
    <location>
        <begin position="272"/>
        <end position="289"/>
    </location>
</feature>
<feature type="transmembrane region" description="Helical" evidence="1">
    <location>
        <begin position="143"/>
        <end position="161"/>
    </location>
</feature>
<proteinExistence type="predicted"/>
<keyword evidence="1" id="KW-0472">Membrane</keyword>
<organism evidence="2 3">
    <name type="scientific">Nocardia uniformis</name>
    <dbReference type="NCBI Taxonomy" id="53432"/>
    <lineage>
        <taxon>Bacteria</taxon>
        <taxon>Bacillati</taxon>
        <taxon>Actinomycetota</taxon>
        <taxon>Actinomycetes</taxon>
        <taxon>Mycobacteriales</taxon>
        <taxon>Nocardiaceae</taxon>
        <taxon>Nocardia</taxon>
    </lineage>
</organism>
<feature type="transmembrane region" description="Helical" evidence="1">
    <location>
        <begin position="173"/>
        <end position="195"/>
    </location>
</feature>
<reference evidence="2 3" key="1">
    <citation type="submission" date="2020-05" db="EMBL/GenBank/DDBJ databases">
        <title>MicrobeNet Type strains.</title>
        <authorList>
            <person name="Nicholson A.C."/>
        </authorList>
    </citation>
    <scope>NUCLEOTIDE SEQUENCE [LARGE SCALE GENOMIC DNA]</scope>
    <source>
        <strain evidence="2 3">JCM 3224</strain>
    </source>
</reference>
<feature type="transmembrane region" description="Helical" evidence="1">
    <location>
        <begin position="21"/>
        <end position="42"/>
    </location>
</feature>
<comment type="caution">
    <text evidence="2">The sequence shown here is derived from an EMBL/GenBank/DDBJ whole genome shotgun (WGS) entry which is preliminary data.</text>
</comment>
<feature type="transmembrane region" description="Helical" evidence="1">
    <location>
        <begin position="317"/>
        <end position="334"/>
    </location>
</feature>
<feature type="transmembrane region" description="Helical" evidence="1">
    <location>
        <begin position="295"/>
        <end position="312"/>
    </location>
</feature>
<protein>
    <recommendedName>
        <fullName evidence="4">NocH</fullName>
    </recommendedName>
</protein>
<feature type="transmembrane region" description="Helical" evidence="1">
    <location>
        <begin position="118"/>
        <end position="136"/>
    </location>
</feature>
<evidence type="ECO:0000313" key="3">
    <source>
        <dbReference type="Proteomes" id="UP000586827"/>
    </source>
</evidence>
<feature type="transmembrane region" description="Helical" evidence="1">
    <location>
        <begin position="245"/>
        <end position="265"/>
    </location>
</feature>
<keyword evidence="3" id="KW-1185">Reference proteome</keyword>
<dbReference type="EMBL" id="JABELX010000005">
    <property type="protein sequence ID" value="NNH71578.1"/>
    <property type="molecule type" value="Genomic_DNA"/>
</dbReference>
<feature type="transmembrane region" description="Helical" evidence="1">
    <location>
        <begin position="62"/>
        <end position="81"/>
    </location>
</feature>
<feature type="transmembrane region" description="Helical" evidence="1">
    <location>
        <begin position="406"/>
        <end position="424"/>
    </location>
</feature>